<organism evidence="1 2">
    <name type="scientific">Blautia producta</name>
    <dbReference type="NCBI Taxonomy" id="33035"/>
    <lineage>
        <taxon>Bacteria</taxon>
        <taxon>Bacillati</taxon>
        <taxon>Bacillota</taxon>
        <taxon>Clostridia</taxon>
        <taxon>Lachnospirales</taxon>
        <taxon>Lachnospiraceae</taxon>
        <taxon>Blautia</taxon>
    </lineage>
</organism>
<proteinExistence type="predicted"/>
<evidence type="ECO:0000313" key="2">
    <source>
        <dbReference type="Proteomes" id="UP000289794"/>
    </source>
</evidence>
<dbReference type="Proteomes" id="UP000289794">
    <property type="component" value="Chromosome"/>
</dbReference>
<sequence length="85" mass="9801">MNNLSIYLTPATIISMYHNICSEVKDLKKIPCIFVSSKEQRFNEQEFYQNTLNFEDNFLLAENLEEARLMVAGNQGLLPIGKCRV</sequence>
<protein>
    <submittedName>
        <fullName evidence="1">Uncharacterized protein</fullName>
    </submittedName>
</protein>
<evidence type="ECO:0000313" key="1">
    <source>
        <dbReference type="EMBL" id="QBE98327.1"/>
    </source>
</evidence>
<accession>A0A4P6M4K8</accession>
<name>A0A4P6M4K8_9FIRM</name>
<dbReference type="KEGG" id="bpro:PMF13cell1_03893"/>
<dbReference type="AlphaFoldDB" id="A0A4P6M4K8"/>
<gene>
    <name evidence="1" type="ORF">PMF13cell1_03893</name>
</gene>
<dbReference type="EMBL" id="CP035945">
    <property type="protein sequence ID" value="QBE98327.1"/>
    <property type="molecule type" value="Genomic_DNA"/>
</dbReference>
<reference evidence="1 2" key="1">
    <citation type="submission" date="2019-01" db="EMBL/GenBank/DDBJ databases">
        <title>PMF-metabolizing Aryl O-demethylase.</title>
        <authorList>
            <person name="Kim M."/>
        </authorList>
    </citation>
    <scope>NUCLEOTIDE SEQUENCE [LARGE SCALE GENOMIC DNA]</scope>
    <source>
        <strain evidence="1 2">PMF1</strain>
    </source>
</reference>